<evidence type="ECO:0000256" key="4">
    <source>
        <dbReference type="ARBA" id="ARBA00022777"/>
    </source>
</evidence>
<dbReference type="Gene3D" id="3.30.200.20">
    <property type="entry name" value="Phosphorylase Kinase, domain 1"/>
    <property type="match status" value="1"/>
</dbReference>
<organism evidence="7 8">
    <name type="scientific">Rhizophagus clarus</name>
    <dbReference type="NCBI Taxonomy" id="94130"/>
    <lineage>
        <taxon>Eukaryota</taxon>
        <taxon>Fungi</taxon>
        <taxon>Fungi incertae sedis</taxon>
        <taxon>Mucoromycota</taxon>
        <taxon>Glomeromycotina</taxon>
        <taxon>Glomeromycetes</taxon>
        <taxon>Glomerales</taxon>
        <taxon>Glomeraceae</taxon>
        <taxon>Rhizophagus</taxon>
    </lineage>
</organism>
<dbReference type="InterPro" id="IPR001245">
    <property type="entry name" value="Ser-Thr/Tyr_kinase_cat_dom"/>
</dbReference>
<dbReference type="SUPFAM" id="SSF56112">
    <property type="entry name" value="Protein kinase-like (PK-like)"/>
    <property type="match status" value="1"/>
</dbReference>
<keyword evidence="2" id="KW-0808">Transferase</keyword>
<keyword evidence="4 7" id="KW-0418">Kinase</keyword>
<keyword evidence="1" id="KW-0723">Serine/threonine-protein kinase</keyword>
<dbReference type="EMBL" id="BLAL01000285">
    <property type="protein sequence ID" value="GET00549.1"/>
    <property type="molecule type" value="Genomic_DNA"/>
</dbReference>
<reference evidence="7" key="1">
    <citation type="submission" date="2019-10" db="EMBL/GenBank/DDBJ databases">
        <title>Conservation and host-specific expression of non-tandemly repeated heterogenous ribosome RNA gene in arbuscular mycorrhizal fungi.</title>
        <authorList>
            <person name="Maeda T."/>
            <person name="Kobayashi Y."/>
            <person name="Nakagawa T."/>
            <person name="Ezawa T."/>
            <person name="Yamaguchi K."/>
            <person name="Bino T."/>
            <person name="Nishimoto Y."/>
            <person name="Shigenobu S."/>
            <person name="Kawaguchi M."/>
        </authorList>
    </citation>
    <scope>NUCLEOTIDE SEQUENCE</scope>
    <source>
        <strain evidence="7">HR1</strain>
    </source>
</reference>
<keyword evidence="5" id="KW-0067">ATP-binding</keyword>
<protein>
    <submittedName>
        <fullName evidence="7">Kinase-like domain-containing protein</fullName>
    </submittedName>
</protein>
<dbReference type="PANTHER" id="PTHR46716:SF1">
    <property type="entry name" value="MITOGEN-ACTIVATED PROTEIN KINASE KINASE KINASE 7"/>
    <property type="match status" value="1"/>
</dbReference>
<evidence type="ECO:0000313" key="8">
    <source>
        <dbReference type="Proteomes" id="UP000615446"/>
    </source>
</evidence>
<proteinExistence type="predicted"/>
<evidence type="ECO:0000256" key="3">
    <source>
        <dbReference type="ARBA" id="ARBA00022741"/>
    </source>
</evidence>
<dbReference type="InterPro" id="IPR000719">
    <property type="entry name" value="Prot_kinase_dom"/>
</dbReference>
<dbReference type="GO" id="GO:0006955">
    <property type="term" value="P:immune response"/>
    <property type="evidence" value="ECO:0007669"/>
    <property type="project" value="TreeGrafter"/>
</dbReference>
<accession>A0A8H3R209</accession>
<evidence type="ECO:0000259" key="6">
    <source>
        <dbReference type="PROSITE" id="PS50011"/>
    </source>
</evidence>
<evidence type="ECO:0000313" key="7">
    <source>
        <dbReference type="EMBL" id="GET00549.1"/>
    </source>
</evidence>
<evidence type="ECO:0000256" key="1">
    <source>
        <dbReference type="ARBA" id="ARBA00022527"/>
    </source>
</evidence>
<sequence length="416" mass="48748">MPENLWKRVFPDMHQRYAIIKSTTEPEDRDERIIYIEDLEKRRRVYGICGECDEPGTGENWCQPCNAKRFKDNFKNWTSGNKDIDELIQQSQLNAVHFKRCLEWIPFERFQNITYIAKGGFGKIYSAEWPEGIIEYWDIKKEEWHRNKNSKDFIVALKSLDNSSDISSEFINEIKSHLQIFLYDVVQCFGITQDSNTNEGLLDIHNAGKVHKDFHSEGIFGVLPYVAPEVLRGYNYTKAADIYSFGIIMNEFLSEETPYYNIPQNAFLAMKICEGQRPTISEDIPKLLANLIIKCWDAKIENRPITKELYQILKKWDEEKKNDNTEIYFQIKESDKIRKKKFENKSRNIQINLQTTYSSRLLNFKNLPIPVNSLDLSSSFQLNSDNDYSIQSSLSIPISECLNIQLNDESELNEIY</sequence>
<feature type="domain" description="Protein kinase" evidence="6">
    <location>
        <begin position="1"/>
        <end position="329"/>
    </location>
</feature>
<dbReference type="PANTHER" id="PTHR46716">
    <property type="entry name" value="MITOGEN-ACTIVATED PROTEIN KINASE KINASE KINASE 7"/>
    <property type="match status" value="1"/>
</dbReference>
<name>A0A8H3R209_9GLOM</name>
<dbReference type="Pfam" id="PF07714">
    <property type="entry name" value="PK_Tyr_Ser-Thr"/>
    <property type="match status" value="1"/>
</dbReference>
<keyword evidence="3" id="KW-0547">Nucleotide-binding</keyword>
<dbReference type="GO" id="GO:0007254">
    <property type="term" value="P:JNK cascade"/>
    <property type="evidence" value="ECO:0007669"/>
    <property type="project" value="TreeGrafter"/>
</dbReference>
<evidence type="ECO:0000256" key="2">
    <source>
        <dbReference type="ARBA" id="ARBA00022679"/>
    </source>
</evidence>
<dbReference type="InterPro" id="IPR011009">
    <property type="entry name" value="Kinase-like_dom_sf"/>
</dbReference>
<dbReference type="PROSITE" id="PS50011">
    <property type="entry name" value="PROTEIN_KINASE_DOM"/>
    <property type="match status" value="1"/>
</dbReference>
<gene>
    <name evidence="7" type="ORF">RCL2_002700200</name>
</gene>
<dbReference type="GO" id="GO:0005524">
    <property type="term" value="F:ATP binding"/>
    <property type="evidence" value="ECO:0007669"/>
    <property type="project" value="UniProtKB-KW"/>
</dbReference>
<evidence type="ECO:0000256" key="5">
    <source>
        <dbReference type="ARBA" id="ARBA00022840"/>
    </source>
</evidence>
<dbReference type="Gene3D" id="1.10.510.10">
    <property type="entry name" value="Transferase(Phosphotransferase) domain 1"/>
    <property type="match status" value="1"/>
</dbReference>
<comment type="caution">
    <text evidence="7">The sequence shown here is derived from an EMBL/GenBank/DDBJ whole genome shotgun (WGS) entry which is preliminary data.</text>
</comment>
<dbReference type="Proteomes" id="UP000615446">
    <property type="component" value="Unassembled WGS sequence"/>
</dbReference>
<dbReference type="AlphaFoldDB" id="A0A8H3R209"/>
<dbReference type="GO" id="GO:0004709">
    <property type="term" value="F:MAP kinase kinase kinase activity"/>
    <property type="evidence" value="ECO:0007669"/>
    <property type="project" value="TreeGrafter"/>
</dbReference>